<dbReference type="EMBL" id="JBFRUW010000189">
    <property type="protein sequence ID" value="MFA0570897.1"/>
    <property type="molecule type" value="Genomic_DNA"/>
</dbReference>
<name>A0ABV4NIJ0_9VIBR</name>
<dbReference type="InterPro" id="IPR000792">
    <property type="entry name" value="Tscrpt_reg_LuxR_C"/>
</dbReference>
<dbReference type="RefSeq" id="WP_372268735.1">
    <property type="nucleotide sequence ID" value="NZ_JBFRUW010000189.1"/>
</dbReference>
<keyword evidence="6" id="KW-1185">Reference proteome</keyword>
<feature type="domain" description="HTH luxR-type" evidence="4">
    <location>
        <begin position="151"/>
        <end position="216"/>
    </location>
</feature>
<evidence type="ECO:0000313" key="6">
    <source>
        <dbReference type="Proteomes" id="UP001570417"/>
    </source>
</evidence>
<evidence type="ECO:0000256" key="3">
    <source>
        <dbReference type="ARBA" id="ARBA00023163"/>
    </source>
</evidence>
<evidence type="ECO:0000256" key="2">
    <source>
        <dbReference type="ARBA" id="ARBA00023125"/>
    </source>
</evidence>
<evidence type="ECO:0000256" key="1">
    <source>
        <dbReference type="ARBA" id="ARBA00023015"/>
    </source>
</evidence>
<reference evidence="5 6" key="1">
    <citation type="journal article" date="2024" name="ISME J.">
        <title>Tailless and filamentous prophages are predominant in marine Vibrio.</title>
        <authorList>
            <person name="Steensen K."/>
            <person name="Seneca J."/>
            <person name="Bartlau N."/>
            <person name="Yu X.A."/>
            <person name="Hussain F.A."/>
            <person name="Polz M.F."/>
        </authorList>
    </citation>
    <scope>NUCLEOTIDE SEQUENCE [LARGE SCALE GENOMIC DNA]</scope>
    <source>
        <strain evidence="5 6">10N.222.51.A1</strain>
    </source>
</reference>
<dbReference type="Gene3D" id="3.40.50.2300">
    <property type="match status" value="1"/>
</dbReference>
<keyword evidence="2" id="KW-0238">DNA-binding</keyword>
<keyword evidence="1" id="KW-0805">Transcription regulation</keyword>
<dbReference type="Pfam" id="PF00196">
    <property type="entry name" value="GerE"/>
    <property type="match status" value="1"/>
</dbReference>
<organism evidence="5 6">
    <name type="scientific">Vibrio gallaecicus</name>
    <dbReference type="NCBI Taxonomy" id="552386"/>
    <lineage>
        <taxon>Bacteria</taxon>
        <taxon>Pseudomonadati</taxon>
        <taxon>Pseudomonadota</taxon>
        <taxon>Gammaproteobacteria</taxon>
        <taxon>Vibrionales</taxon>
        <taxon>Vibrionaceae</taxon>
        <taxon>Vibrio</taxon>
    </lineage>
</organism>
<sequence>MNKLALEKENNNINIFFLNENNLQTRLIEKELAKTPNCLIKKQTDNDLDSPYSSGGTCIVLMNYHSTKGSLYTDLTSTGTFDFKLVVYDVPLGYPYSKSAQWCNLSGIMYEDAPIDHLTRCINTVAKGDLWLPRPLIASMLEHLKTLPPSPMKDIDNLTRREQQILDRLVCGQSNIQIANELFVAESTVKTHIYKLYKKINVSCRKEAIRLFRQCETTTIS</sequence>
<dbReference type="SUPFAM" id="SSF46894">
    <property type="entry name" value="C-terminal effector domain of the bipartite response regulators"/>
    <property type="match status" value="1"/>
</dbReference>
<gene>
    <name evidence="5" type="ORF">AB4566_21850</name>
</gene>
<dbReference type="CDD" id="cd06170">
    <property type="entry name" value="LuxR_C_like"/>
    <property type="match status" value="1"/>
</dbReference>
<evidence type="ECO:0000313" key="5">
    <source>
        <dbReference type="EMBL" id="MFA0570897.1"/>
    </source>
</evidence>
<dbReference type="InterPro" id="IPR036388">
    <property type="entry name" value="WH-like_DNA-bd_sf"/>
</dbReference>
<evidence type="ECO:0000259" key="4">
    <source>
        <dbReference type="PROSITE" id="PS50043"/>
    </source>
</evidence>
<comment type="caution">
    <text evidence="5">The sequence shown here is derived from an EMBL/GenBank/DDBJ whole genome shotgun (WGS) entry which is preliminary data.</text>
</comment>
<dbReference type="InterPro" id="IPR016032">
    <property type="entry name" value="Sig_transdc_resp-reg_C-effctor"/>
</dbReference>
<dbReference type="PRINTS" id="PR00038">
    <property type="entry name" value="HTHLUXR"/>
</dbReference>
<dbReference type="PANTHER" id="PTHR44688">
    <property type="entry name" value="DNA-BINDING TRANSCRIPTIONAL ACTIVATOR DEVR_DOSR"/>
    <property type="match status" value="1"/>
</dbReference>
<dbReference type="PANTHER" id="PTHR44688:SF16">
    <property type="entry name" value="DNA-BINDING TRANSCRIPTIONAL ACTIVATOR DEVR_DOSR"/>
    <property type="match status" value="1"/>
</dbReference>
<proteinExistence type="predicted"/>
<protein>
    <submittedName>
        <fullName evidence="5">LuxR C-terminal-related transcriptional regulator</fullName>
    </submittedName>
</protein>
<dbReference type="Proteomes" id="UP001570417">
    <property type="component" value="Unassembled WGS sequence"/>
</dbReference>
<accession>A0ABV4NIJ0</accession>
<dbReference type="SMART" id="SM00421">
    <property type="entry name" value="HTH_LUXR"/>
    <property type="match status" value="1"/>
</dbReference>
<keyword evidence="3" id="KW-0804">Transcription</keyword>
<dbReference type="Gene3D" id="1.10.10.10">
    <property type="entry name" value="Winged helix-like DNA-binding domain superfamily/Winged helix DNA-binding domain"/>
    <property type="match status" value="1"/>
</dbReference>
<dbReference type="PROSITE" id="PS50043">
    <property type="entry name" value="HTH_LUXR_2"/>
    <property type="match status" value="1"/>
</dbReference>